<proteinExistence type="predicted"/>
<comment type="caution">
    <text evidence="1">The sequence shown here is derived from an EMBL/GenBank/DDBJ whole genome shotgun (WGS) entry which is preliminary data.</text>
</comment>
<sequence length="93" mass="10406">MRERLRVKGRFDNRVFIRLTAVHIERFKNKAVVGELDGGISGDVVTASFGGPEVLPRQSLRSYIIHRAHGEVDGSLRVCDFFAARPIDNTVVL</sequence>
<reference evidence="1" key="1">
    <citation type="submission" date="2019-08" db="EMBL/GenBank/DDBJ databases">
        <authorList>
            <person name="Kucharzyk K."/>
            <person name="Murdoch R.W."/>
            <person name="Higgins S."/>
            <person name="Loffler F."/>
        </authorList>
    </citation>
    <scope>NUCLEOTIDE SEQUENCE</scope>
</reference>
<dbReference type="AlphaFoldDB" id="A0A645JAJ4"/>
<protein>
    <submittedName>
        <fullName evidence="1">Uncharacterized protein</fullName>
    </submittedName>
</protein>
<gene>
    <name evidence="1" type="ORF">SDC9_207471</name>
</gene>
<organism evidence="1">
    <name type="scientific">bioreactor metagenome</name>
    <dbReference type="NCBI Taxonomy" id="1076179"/>
    <lineage>
        <taxon>unclassified sequences</taxon>
        <taxon>metagenomes</taxon>
        <taxon>ecological metagenomes</taxon>
    </lineage>
</organism>
<accession>A0A645JAJ4</accession>
<dbReference type="EMBL" id="VSSQ01134111">
    <property type="protein sequence ID" value="MPN59749.1"/>
    <property type="molecule type" value="Genomic_DNA"/>
</dbReference>
<name>A0A645JAJ4_9ZZZZ</name>
<evidence type="ECO:0000313" key="1">
    <source>
        <dbReference type="EMBL" id="MPN59749.1"/>
    </source>
</evidence>